<dbReference type="GO" id="GO:0005886">
    <property type="term" value="C:plasma membrane"/>
    <property type="evidence" value="ECO:0007669"/>
    <property type="project" value="UniProtKB-SubCell"/>
</dbReference>
<keyword evidence="2 6" id="KW-0812">Transmembrane</keyword>
<dbReference type="PANTHER" id="PTHR10736:SF61">
    <property type="entry name" value="BESTROPHIN HOMOLOG 24"/>
    <property type="match status" value="1"/>
</dbReference>
<sequence>MEREHMEARAHRACLIYISSISFVFTSCPMKQGAVVQRWTFLLNNLGFIDRNIVRYCCLGQVLIYRDISLRVRKRFPTMDTVVVSGFMLPHEKQKFDETYSDYPKYWLPFQWALSLAYMARQENLIQADIHYVYIFDGIKKFREGLGELLRFDWVPLPIAYPQLIYLAVHVHFILCLISKQETSQQSAVPNWVPLLTIIQFVFYMGWTKVAMVLINPFGEDDDDFETNSLLDRNFKLGIRIVDATYNDPPEQKRDVFWDEEVEPLYSEESAKN</sequence>
<protein>
    <recommendedName>
        <fullName evidence="6">Bestrophin homolog</fullName>
    </recommendedName>
</protein>
<keyword evidence="7" id="KW-1185">Reference proteome</keyword>
<keyword evidence="6" id="KW-0813">Transport</keyword>
<dbReference type="InterPro" id="IPR021134">
    <property type="entry name" value="Bestrophin-like"/>
</dbReference>
<dbReference type="GO" id="GO:0034707">
    <property type="term" value="C:chloride channel complex"/>
    <property type="evidence" value="ECO:0007669"/>
    <property type="project" value="UniProtKB-KW"/>
</dbReference>
<dbReference type="WBParaSite" id="PEQ_0000122601-mRNA-1">
    <property type="protein sequence ID" value="PEQ_0000122601-mRNA-1"/>
    <property type="gene ID" value="PEQ_0000122601"/>
</dbReference>
<accession>A0A914R453</accession>
<dbReference type="PANTHER" id="PTHR10736">
    <property type="entry name" value="BESTROPHIN"/>
    <property type="match status" value="1"/>
</dbReference>
<keyword evidence="6" id="KW-0868">Chloride</keyword>
<keyword evidence="6" id="KW-0407">Ion channel</keyword>
<keyword evidence="3 6" id="KW-1133">Transmembrane helix</keyword>
<evidence type="ECO:0000256" key="6">
    <source>
        <dbReference type="RuleBase" id="RU363126"/>
    </source>
</evidence>
<evidence type="ECO:0000256" key="1">
    <source>
        <dbReference type="ARBA" id="ARBA00004370"/>
    </source>
</evidence>
<feature type="transmembrane region" description="Helical" evidence="6">
    <location>
        <begin position="159"/>
        <end position="177"/>
    </location>
</feature>
<keyword evidence="6" id="KW-0406">Ion transport</keyword>
<evidence type="ECO:0000256" key="2">
    <source>
        <dbReference type="ARBA" id="ARBA00022692"/>
    </source>
</evidence>
<comment type="similarity">
    <text evidence="5 6">Belongs to the anion channel-forming bestrophin (TC 1.A.46) family. Calcium-sensitive chloride channel subfamily.</text>
</comment>
<name>A0A914R453_PAREQ</name>
<dbReference type="GO" id="GO:0005254">
    <property type="term" value="F:chloride channel activity"/>
    <property type="evidence" value="ECO:0007669"/>
    <property type="project" value="UniProtKB-KW"/>
</dbReference>
<evidence type="ECO:0000256" key="5">
    <source>
        <dbReference type="ARBA" id="ARBA00034769"/>
    </source>
</evidence>
<proteinExistence type="inferred from homology"/>
<feature type="transmembrane region" description="Helical" evidence="6">
    <location>
        <begin position="189"/>
        <end position="207"/>
    </location>
</feature>
<keyword evidence="4 6" id="KW-0472">Membrane</keyword>
<evidence type="ECO:0000313" key="7">
    <source>
        <dbReference type="Proteomes" id="UP000887564"/>
    </source>
</evidence>
<feature type="transmembrane region" description="Helical" evidence="6">
    <location>
        <begin position="12"/>
        <end position="32"/>
    </location>
</feature>
<comment type="subcellular location">
    <subcellularLocation>
        <location evidence="6">Cell membrane</location>
        <topology evidence="6">Multi-pass membrane protein</topology>
    </subcellularLocation>
    <subcellularLocation>
        <location evidence="1">Membrane</location>
    </subcellularLocation>
</comment>
<evidence type="ECO:0000313" key="8">
    <source>
        <dbReference type="WBParaSite" id="PEQ_0000122601-mRNA-1"/>
    </source>
</evidence>
<keyword evidence="6" id="KW-1003">Cell membrane</keyword>
<evidence type="ECO:0000256" key="4">
    <source>
        <dbReference type="ARBA" id="ARBA00023136"/>
    </source>
</evidence>
<reference evidence="8" key="1">
    <citation type="submission" date="2022-11" db="UniProtKB">
        <authorList>
            <consortium name="WormBaseParasite"/>
        </authorList>
    </citation>
    <scope>IDENTIFICATION</scope>
</reference>
<dbReference type="Proteomes" id="UP000887564">
    <property type="component" value="Unplaced"/>
</dbReference>
<organism evidence="7 8">
    <name type="scientific">Parascaris equorum</name>
    <name type="common">Equine roundworm</name>
    <dbReference type="NCBI Taxonomy" id="6256"/>
    <lineage>
        <taxon>Eukaryota</taxon>
        <taxon>Metazoa</taxon>
        <taxon>Ecdysozoa</taxon>
        <taxon>Nematoda</taxon>
        <taxon>Chromadorea</taxon>
        <taxon>Rhabditida</taxon>
        <taxon>Spirurina</taxon>
        <taxon>Ascaridomorpha</taxon>
        <taxon>Ascaridoidea</taxon>
        <taxon>Ascarididae</taxon>
        <taxon>Parascaris</taxon>
    </lineage>
</organism>
<keyword evidence="6" id="KW-0869">Chloride channel</keyword>
<dbReference type="AlphaFoldDB" id="A0A914R453"/>
<comment type="function">
    <text evidence="6">Forms chloride channels.</text>
</comment>
<dbReference type="InterPro" id="IPR000615">
    <property type="entry name" value="Bestrophin"/>
</dbReference>
<dbReference type="PROSITE" id="PS51257">
    <property type="entry name" value="PROKAR_LIPOPROTEIN"/>
    <property type="match status" value="1"/>
</dbReference>
<evidence type="ECO:0000256" key="3">
    <source>
        <dbReference type="ARBA" id="ARBA00022989"/>
    </source>
</evidence>
<dbReference type="Pfam" id="PF01062">
    <property type="entry name" value="Bestrophin"/>
    <property type="match status" value="1"/>
</dbReference>